<feature type="binding site" evidence="5">
    <location>
        <position position="31"/>
    </location>
    <ligand>
        <name>Zn(2+)</name>
        <dbReference type="ChEBI" id="CHEBI:29105"/>
    </ligand>
</feature>
<dbReference type="InterPro" id="IPR038418">
    <property type="entry name" value="6-PTP_synth/QueD_sf"/>
</dbReference>
<dbReference type="PANTHER" id="PTHR12589">
    <property type="entry name" value="PYRUVOYL TETRAHYDROBIOPTERIN SYNTHASE"/>
    <property type="match status" value="1"/>
</dbReference>
<feature type="binding site" evidence="5">
    <location>
        <position position="29"/>
    </location>
    <ligand>
        <name>Zn(2+)</name>
        <dbReference type="ChEBI" id="CHEBI:29105"/>
    </ligand>
</feature>
<dbReference type="Proteomes" id="UP000001037">
    <property type="component" value="Chromosome"/>
</dbReference>
<accession>G0EDQ8</accession>
<dbReference type="HOGENOM" id="CLU_111016_6_1_2"/>
<feature type="binding site" evidence="5">
    <location>
        <position position="16"/>
    </location>
    <ligand>
        <name>Zn(2+)</name>
        <dbReference type="ChEBI" id="CHEBI:29105"/>
    </ligand>
</feature>
<evidence type="ECO:0008006" key="8">
    <source>
        <dbReference type="Google" id="ProtNLM"/>
    </source>
</evidence>
<evidence type="ECO:0000313" key="7">
    <source>
        <dbReference type="Proteomes" id="UP000001037"/>
    </source>
</evidence>
<dbReference type="GO" id="GO:0046872">
    <property type="term" value="F:metal ion binding"/>
    <property type="evidence" value="ECO:0007669"/>
    <property type="project" value="UniProtKB-KW"/>
</dbReference>
<dbReference type="InParanoid" id="G0EDQ8"/>
<dbReference type="STRING" id="694429.Pyrfu_0808"/>
<dbReference type="SUPFAM" id="SSF55620">
    <property type="entry name" value="Tetrahydrobiopterin biosynthesis enzymes-like"/>
    <property type="match status" value="1"/>
</dbReference>
<keyword evidence="7" id="KW-1185">Reference proteome</keyword>
<dbReference type="AlphaFoldDB" id="G0EDQ8"/>
<sequence length="123" mass="14001">MPRYLVVYTTYVVAGHALKNHSGPCRNPHGHNYVVRVWVERVDHSLDNLNMVIDYYMLKRSVDSVLSELDHANLNEVLGVDNPTSELLASWLAKRVAEKLGGEYRVARVEVCETPDFCAIYEP</sequence>
<comment type="cofactor">
    <cofactor evidence="5">
        <name>Zn(2+)</name>
        <dbReference type="ChEBI" id="CHEBI:29105"/>
    </cofactor>
    <text evidence="5">Binds 1 zinc ion per subunit.</text>
</comment>
<evidence type="ECO:0000256" key="1">
    <source>
        <dbReference type="ARBA" id="ARBA00022723"/>
    </source>
</evidence>
<keyword evidence="1 5" id="KW-0479">Metal-binding</keyword>
<dbReference type="Gene3D" id="3.30.479.10">
    <property type="entry name" value="6-pyruvoyl tetrahydropterin synthase/QueD"/>
    <property type="match status" value="1"/>
</dbReference>
<evidence type="ECO:0000256" key="5">
    <source>
        <dbReference type="PIRSR" id="PIRSR006113-2"/>
    </source>
</evidence>
<dbReference type="GO" id="GO:0016829">
    <property type="term" value="F:lyase activity"/>
    <property type="evidence" value="ECO:0007669"/>
    <property type="project" value="UniProtKB-KW"/>
</dbReference>
<keyword evidence="2 5" id="KW-0862">Zinc</keyword>
<keyword evidence="3" id="KW-0456">Lyase</keyword>
<evidence type="ECO:0000313" key="6">
    <source>
        <dbReference type="EMBL" id="AEM38677.1"/>
    </source>
</evidence>
<feature type="active site" description="Charge relay system" evidence="4">
    <location>
        <position position="71"/>
    </location>
</feature>
<feature type="active site" description="Proton acceptor" evidence="4">
    <location>
        <position position="25"/>
    </location>
</feature>
<reference evidence="6 7" key="1">
    <citation type="journal article" date="2011" name="Stand. Genomic Sci.">
        <title>Complete genome sequence of the hyperthermophilic chemolithoautotroph Pyrolobus fumarii type strain (1A).</title>
        <authorList>
            <person name="Anderson I."/>
            <person name="Goker M."/>
            <person name="Nolan M."/>
            <person name="Lucas S."/>
            <person name="Hammon N."/>
            <person name="Deshpande S."/>
            <person name="Cheng J.F."/>
            <person name="Tapia R."/>
            <person name="Han C."/>
            <person name="Goodwin L."/>
            <person name="Pitluck S."/>
            <person name="Huntemann M."/>
            <person name="Liolios K."/>
            <person name="Ivanova N."/>
            <person name="Pagani I."/>
            <person name="Mavromatis K."/>
            <person name="Ovchinikova G."/>
            <person name="Pati A."/>
            <person name="Chen A."/>
            <person name="Palaniappan K."/>
            <person name="Land M."/>
            <person name="Hauser L."/>
            <person name="Brambilla E.M."/>
            <person name="Huber H."/>
            <person name="Yasawong M."/>
            <person name="Rohde M."/>
            <person name="Spring S."/>
            <person name="Abt B."/>
            <person name="Sikorski J."/>
            <person name="Wirth R."/>
            <person name="Detter J.C."/>
            <person name="Woyke T."/>
            <person name="Bristow J."/>
            <person name="Eisen J.A."/>
            <person name="Markowitz V."/>
            <person name="Hugenholtz P."/>
            <person name="Kyrpides N.C."/>
            <person name="Klenk H.P."/>
            <person name="Lapidus A."/>
        </authorList>
    </citation>
    <scope>NUCLEOTIDE SEQUENCE [LARGE SCALE GENOMIC DNA]</scope>
    <source>
        <strain evidence="7">DSM 11204 / 1A</strain>
    </source>
</reference>
<dbReference type="KEGG" id="pfm:Pyrfu_0808"/>
<dbReference type="PANTHER" id="PTHR12589:SF7">
    <property type="entry name" value="6-PYRUVOYL TETRAHYDROBIOPTERIN SYNTHASE"/>
    <property type="match status" value="1"/>
</dbReference>
<dbReference type="RefSeq" id="WP_014026354.1">
    <property type="nucleotide sequence ID" value="NC_015931.1"/>
</dbReference>
<dbReference type="InterPro" id="IPR007115">
    <property type="entry name" value="6-PTP_synth/QueD"/>
</dbReference>
<gene>
    <name evidence="6" type="ordered locus">Pyrfu_0808</name>
</gene>
<organism evidence="6 7">
    <name type="scientific">Pyrolobus fumarii (strain DSM 11204 / 1A)</name>
    <dbReference type="NCBI Taxonomy" id="694429"/>
    <lineage>
        <taxon>Archaea</taxon>
        <taxon>Thermoproteota</taxon>
        <taxon>Thermoprotei</taxon>
        <taxon>Desulfurococcales</taxon>
        <taxon>Pyrodictiaceae</taxon>
        <taxon>Pyrolobus</taxon>
    </lineage>
</organism>
<protein>
    <recommendedName>
        <fullName evidence="8">6-carboxy-5,6,7,8-tetrahydropterin synthase</fullName>
    </recommendedName>
</protein>
<evidence type="ECO:0000256" key="3">
    <source>
        <dbReference type="ARBA" id="ARBA00023239"/>
    </source>
</evidence>
<feature type="active site" description="Charge relay system" evidence="4">
    <location>
        <position position="113"/>
    </location>
</feature>
<dbReference type="Pfam" id="PF01242">
    <property type="entry name" value="PTPS"/>
    <property type="match status" value="1"/>
</dbReference>
<dbReference type="EMBL" id="CP002838">
    <property type="protein sequence ID" value="AEM38677.1"/>
    <property type="molecule type" value="Genomic_DNA"/>
</dbReference>
<name>G0EDQ8_PYRF1</name>
<dbReference type="OrthoDB" id="6529at2157"/>
<proteinExistence type="predicted"/>
<evidence type="ECO:0000256" key="2">
    <source>
        <dbReference type="ARBA" id="ARBA00022833"/>
    </source>
</evidence>
<dbReference type="eggNOG" id="arCOG02172">
    <property type="taxonomic scope" value="Archaea"/>
</dbReference>
<evidence type="ECO:0000256" key="4">
    <source>
        <dbReference type="PIRSR" id="PIRSR006113-1"/>
    </source>
</evidence>
<dbReference type="GeneID" id="11139278"/>
<dbReference type="PIRSF" id="PIRSF006113">
    <property type="entry name" value="PTP_synth"/>
    <property type="match status" value="1"/>
</dbReference>